<evidence type="ECO:0000256" key="1">
    <source>
        <dbReference type="ARBA" id="ARBA00000012"/>
    </source>
</evidence>
<reference evidence="14 15" key="1">
    <citation type="submission" date="2023-07" db="EMBL/GenBank/DDBJ databases">
        <title>Genomic Encyclopedia of Type Strains, Phase IV (KMG-IV): sequencing the most valuable type-strain genomes for metagenomic binning, comparative biology and taxonomic classification.</title>
        <authorList>
            <person name="Goeker M."/>
        </authorList>
    </citation>
    <scope>NUCLEOTIDE SEQUENCE [LARGE SCALE GENOMIC DNA]</scope>
    <source>
        <strain evidence="14 15">DSM 16460</strain>
    </source>
</reference>
<comment type="similarity">
    <text evidence="4 12">Belongs to the DHPS family.</text>
</comment>
<protein>
    <recommendedName>
        <fullName evidence="6 12">Dihydropteroate synthase</fullName>
        <shortName evidence="12">DHPS</shortName>
        <ecNumber evidence="5 12">2.5.1.15</ecNumber>
    </recommendedName>
    <alternativeName>
        <fullName evidence="11 12">Dihydropteroate pyrophosphorylase</fullName>
    </alternativeName>
</protein>
<name>A0ABT9VBX5_9BACI</name>
<dbReference type="CDD" id="cd00739">
    <property type="entry name" value="DHPS"/>
    <property type="match status" value="1"/>
</dbReference>
<evidence type="ECO:0000256" key="12">
    <source>
        <dbReference type="RuleBase" id="RU361205"/>
    </source>
</evidence>
<evidence type="ECO:0000256" key="4">
    <source>
        <dbReference type="ARBA" id="ARBA00009503"/>
    </source>
</evidence>
<dbReference type="GO" id="GO:0004156">
    <property type="term" value="F:dihydropteroate synthase activity"/>
    <property type="evidence" value="ECO:0007669"/>
    <property type="project" value="UniProtKB-EC"/>
</dbReference>
<keyword evidence="7 12" id="KW-0808">Transferase</keyword>
<dbReference type="PROSITE" id="PS00792">
    <property type="entry name" value="DHPS_1"/>
    <property type="match status" value="1"/>
</dbReference>
<feature type="domain" description="Pterin-binding" evidence="13">
    <location>
        <begin position="17"/>
        <end position="263"/>
    </location>
</feature>
<accession>A0ABT9VBX5</accession>
<keyword evidence="9 12" id="KW-0460">Magnesium</keyword>
<dbReference type="SUPFAM" id="SSF51717">
    <property type="entry name" value="Dihydropteroate synthetase-like"/>
    <property type="match status" value="1"/>
</dbReference>
<dbReference type="PANTHER" id="PTHR20941:SF1">
    <property type="entry name" value="FOLIC ACID SYNTHESIS PROTEIN FOL1"/>
    <property type="match status" value="1"/>
</dbReference>
<evidence type="ECO:0000256" key="3">
    <source>
        <dbReference type="ARBA" id="ARBA00004763"/>
    </source>
</evidence>
<dbReference type="InterPro" id="IPR011005">
    <property type="entry name" value="Dihydropteroate_synth-like_sf"/>
</dbReference>
<keyword evidence="15" id="KW-1185">Reference proteome</keyword>
<gene>
    <name evidence="14" type="ORF">J2S77_000421</name>
</gene>
<evidence type="ECO:0000259" key="13">
    <source>
        <dbReference type="PROSITE" id="PS50972"/>
    </source>
</evidence>
<dbReference type="InterPro" id="IPR000489">
    <property type="entry name" value="Pterin-binding_dom"/>
</dbReference>
<proteinExistence type="inferred from homology"/>
<evidence type="ECO:0000313" key="15">
    <source>
        <dbReference type="Proteomes" id="UP001224359"/>
    </source>
</evidence>
<evidence type="ECO:0000256" key="11">
    <source>
        <dbReference type="ARBA" id="ARBA00030193"/>
    </source>
</evidence>
<dbReference type="Proteomes" id="UP001224359">
    <property type="component" value="Unassembled WGS sequence"/>
</dbReference>
<keyword evidence="10 12" id="KW-0289">Folate biosynthesis</keyword>
<dbReference type="PANTHER" id="PTHR20941">
    <property type="entry name" value="FOLATE SYNTHESIS PROTEINS"/>
    <property type="match status" value="1"/>
</dbReference>
<dbReference type="EC" id="2.5.1.15" evidence="5 12"/>
<evidence type="ECO:0000256" key="10">
    <source>
        <dbReference type="ARBA" id="ARBA00022909"/>
    </source>
</evidence>
<evidence type="ECO:0000256" key="2">
    <source>
        <dbReference type="ARBA" id="ARBA00001946"/>
    </source>
</evidence>
<evidence type="ECO:0000256" key="5">
    <source>
        <dbReference type="ARBA" id="ARBA00012458"/>
    </source>
</evidence>
<evidence type="ECO:0000256" key="6">
    <source>
        <dbReference type="ARBA" id="ARBA00016919"/>
    </source>
</evidence>
<dbReference type="Gene3D" id="3.20.20.20">
    <property type="entry name" value="Dihydropteroate synthase-like"/>
    <property type="match status" value="1"/>
</dbReference>
<dbReference type="RefSeq" id="WP_306974180.1">
    <property type="nucleotide sequence ID" value="NZ_JAUSTQ010000001.1"/>
</dbReference>
<evidence type="ECO:0000256" key="8">
    <source>
        <dbReference type="ARBA" id="ARBA00022723"/>
    </source>
</evidence>
<comment type="cofactor">
    <cofactor evidence="2 12">
        <name>Mg(2+)</name>
        <dbReference type="ChEBI" id="CHEBI:18420"/>
    </cofactor>
</comment>
<comment type="catalytic activity">
    <reaction evidence="1">
        <text>(7,8-dihydropterin-6-yl)methyl diphosphate + 4-aminobenzoate = 7,8-dihydropteroate + diphosphate</text>
        <dbReference type="Rhea" id="RHEA:19949"/>
        <dbReference type="ChEBI" id="CHEBI:17836"/>
        <dbReference type="ChEBI" id="CHEBI:17839"/>
        <dbReference type="ChEBI" id="CHEBI:33019"/>
        <dbReference type="ChEBI" id="CHEBI:72950"/>
        <dbReference type="EC" id="2.5.1.15"/>
    </reaction>
</comment>
<comment type="caution">
    <text evidence="14">The sequence shown here is derived from an EMBL/GenBank/DDBJ whole genome shotgun (WGS) entry which is preliminary data.</text>
</comment>
<dbReference type="Pfam" id="PF00809">
    <property type="entry name" value="Pterin_bind"/>
    <property type="match status" value="1"/>
</dbReference>
<dbReference type="PROSITE" id="PS50972">
    <property type="entry name" value="PTERIN_BINDING"/>
    <property type="match status" value="1"/>
</dbReference>
<evidence type="ECO:0000256" key="9">
    <source>
        <dbReference type="ARBA" id="ARBA00022842"/>
    </source>
</evidence>
<comment type="pathway">
    <text evidence="3 12">Cofactor biosynthesis; tetrahydrofolate biosynthesis; 7,8-dihydrofolate from 2-amino-4-hydroxy-6-hydroxymethyl-7,8-dihydropteridine diphosphate and 4-aminobenzoate: step 1/2.</text>
</comment>
<dbReference type="InterPro" id="IPR045031">
    <property type="entry name" value="DHP_synth-like"/>
</dbReference>
<evidence type="ECO:0000256" key="7">
    <source>
        <dbReference type="ARBA" id="ARBA00022679"/>
    </source>
</evidence>
<dbReference type="InterPro" id="IPR006390">
    <property type="entry name" value="DHP_synth_dom"/>
</dbReference>
<keyword evidence="8 12" id="KW-0479">Metal-binding</keyword>
<evidence type="ECO:0000313" key="14">
    <source>
        <dbReference type="EMBL" id="MDQ0158471.1"/>
    </source>
</evidence>
<dbReference type="EMBL" id="JAUSTQ010000001">
    <property type="protein sequence ID" value="MDQ0158471.1"/>
    <property type="molecule type" value="Genomic_DNA"/>
</dbReference>
<organism evidence="14 15">
    <name type="scientific">Alkalibacillus salilacus</name>
    <dbReference type="NCBI Taxonomy" id="284582"/>
    <lineage>
        <taxon>Bacteria</taxon>
        <taxon>Bacillati</taxon>
        <taxon>Bacillota</taxon>
        <taxon>Bacilli</taxon>
        <taxon>Bacillales</taxon>
        <taxon>Bacillaceae</taxon>
        <taxon>Alkalibacillus</taxon>
    </lineage>
</organism>
<comment type="function">
    <text evidence="12">Catalyzes the condensation of para-aminobenzoate (pABA) with 6-hydroxymethyl-7,8-dihydropterin diphosphate (DHPt-PP) to form 7,8-dihydropteroate (H2Pte), the immediate precursor of folate derivatives.</text>
</comment>
<dbReference type="PROSITE" id="PS00793">
    <property type="entry name" value="DHPS_2"/>
    <property type="match status" value="1"/>
</dbReference>
<dbReference type="NCBIfam" id="TIGR01496">
    <property type="entry name" value="DHPS"/>
    <property type="match status" value="1"/>
</dbReference>
<sequence>MQDTQPMNQSLPLFDQTMVMGILNVTPDSFSDGGQFNDLERAVAQAEQMVADGATVIDVGGESTRPGHTPVSVEEEINRVVPVIQALTEHLSVPISIDTYKAKTAEAAVQAGATIINDVWGAKHDPEIGTIAKKYGCPIILMHNQTEPNYDDLMDDLKISLKGSIETVKQQGVKDEQIILDPGVGFGKTHQQNLLVMRRMQELKTLGYPILLGTSRKSVVGKTLDLTVEERLEGTIATVCQGVSQGVDIVRVHDVKEVKRAVDMMDAMLGKGWNEHGQD</sequence>